<keyword evidence="5" id="KW-0630">Potassium</keyword>
<dbReference type="Gene3D" id="3.30.1330.100">
    <property type="entry name" value="CofE-like"/>
    <property type="match status" value="1"/>
</dbReference>
<keyword evidence="4" id="KW-0460">Magnesium</keyword>
<evidence type="ECO:0000259" key="8">
    <source>
        <dbReference type="Pfam" id="PF01996"/>
    </source>
</evidence>
<dbReference type="EMBL" id="CP013065">
    <property type="protein sequence ID" value="ALM12948.1"/>
    <property type="molecule type" value="Genomic_DNA"/>
</dbReference>
<keyword evidence="3" id="KW-0547">Nucleotide-binding</keyword>
<dbReference type="KEGG" id="prf:PeribacterA2_0249"/>
<evidence type="ECO:0000256" key="1">
    <source>
        <dbReference type="ARBA" id="ARBA00022598"/>
    </source>
</evidence>
<proteinExistence type="predicted"/>
<sequence>MSFSYYTIFVEFDQSCPTTTLKAHLRELCDNAPVLILPLTTPILKDGDDLAALLAAHEKFLEGDIIVISSKAIATVQGARIDLQKIQPSPEAQEWARRSGRSPTFRQAVLDETKRLKGRVVGGSELAMLTEVSPEGLKGTLLVPNAGLDQSNVPDGFAIGWPLDPIASATLLRTRLQESTGKRLAVIVSDSCCRPRRWGVTAFALVACGLQPLTSQIGRKDLFGRPLTMTVEAVADQLATAANAVMGNADQSIPAAIIREYGVALNDFCDWVPGIEPEDDLFKGAF</sequence>
<accession>A0A0S1SSP0</accession>
<dbReference type="GO" id="GO:0005525">
    <property type="term" value="F:GTP binding"/>
    <property type="evidence" value="ECO:0007669"/>
    <property type="project" value="UniProtKB-KW"/>
</dbReference>
<keyword evidence="7" id="KW-0464">Manganese</keyword>
<keyword evidence="1 9" id="KW-0436">Ligase</keyword>
<organism evidence="9 10">
    <name type="scientific">Candidatus Peribacter riflensis</name>
    <dbReference type="NCBI Taxonomy" id="1735162"/>
    <lineage>
        <taxon>Bacteria</taxon>
        <taxon>Candidatus Peregrinibacteriota</taxon>
        <taxon>Candidatus Peribacteria</taxon>
        <taxon>Candidatus Peribacterales</taxon>
        <taxon>Candidatus Peribacteraceae</taxon>
        <taxon>Candidatus Peribacter</taxon>
    </lineage>
</organism>
<evidence type="ECO:0000313" key="10">
    <source>
        <dbReference type="Proteomes" id="UP000069135"/>
    </source>
</evidence>
<dbReference type="Gene3D" id="3.90.1660.10">
    <property type="entry name" value="CofE-like domain"/>
    <property type="match status" value="1"/>
</dbReference>
<accession>A0A0S1SNV6</accession>
<reference evidence="10" key="1">
    <citation type="submission" date="2015-10" db="EMBL/GenBank/DDBJ databases">
        <title>Analysis of five complete genome sequences for members of the class Peribacteria in the recently recognized Peregrinibacteria bacterial phylum.</title>
        <authorList>
            <person name="Anantharaman K."/>
            <person name="Brown C.T."/>
            <person name="Burstein D."/>
            <person name="Castelle C.J."/>
            <person name="Probst A.J."/>
            <person name="Thomas B.C."/>
            <person name="Williams K.H."/>
            <person name="Banfield J.F."/>
        </authorList>
    </citation>
    <scope>NUCLEOTIDE SEQUENCE [LARGE SCALE GENOMIC DNA]</scope>
</reference>
<keyword evidence="6" id="KW-0342">GTP-binding</keyword>
<dbReference type="InterPro" id="IPR002847">
    <property type="entry name" value="F420-0_gamma-glut_ligase-dom"/>
</dbReference>
<dbReference type="InterPro" id="IPR008225">
    <property type="entry name" value="F420-0_g-glutamyl_ligase"/>
</dbReference>
<evidence type="ECO:0000256" key="5">
    <source>
        <dbReference type="ARBA" id="ARBA00022958"/>
    </source>
</evidence>
<dbReference type="AlphaFoldDB" id="A0A0S1SKA4"/>
<accession>A0A0S1SKA4</accession>
<dbReference type="PANTHER" id="PTHR47917:SF1">
    <property type="entry name" value="COENZYME F420:L-GLUTAMATE LIGASE"/>
    <property type="match status" value="1"/>
</dbReference>
<evidence type="ECO:0000256" key="7">
    <source>
        <dbReference type="ARBA" id="ARBA00023211"/>
    </source>
</evidence>
<dbReference type="SUPFAM" id="SSF144010">
    <property type="entry name" value="CofE-like"/>
    <property type="match status" value="1"/>
</dbReference>
<dbReference type="GO" id="GO:0052618">
    <property type="term" value="F:coenzyme F420-0:L-glutamate ligase activity"/>
    <property type="evidence" value="ECO:0007669"/>
    <property type="project" value="TreeGrafter"/>
</dbReference>
<protein>
    <submittedName>
        <fullName evidence="9">F420-0:gamma-glutamyl ligase</fullName>
    </submittedName>
</protein>
<dbReference type="Pfam" id="PF01996">
    <property type="entry name" value="F420_ligase"/>
    <property type="match status" value="1"/>
</dbReference>
<keyword evidence="2" id="KW-0479">Metal-binding</keyword>
<accession>A0A0S1SGG2</accession>
<evidence type="ECO:0000256" key="6">
    <source>
        <dbReference type="ARBA" id="ARBA00023134"/>
    </source>
</evidence>
<dbReference type="PANTHER" id="PTHR47917">
    <property type="match status" value="1"/>
</dbReference>
<accession>A0A0S1SWD8</accession>
<name>A0A0S1SKA4_9BACT</name>
<reference evidence="9 10" key="2">
    <citation type="journal article" date="2016" name="PeerJ">
        <title>Analysis of five complete genome sequences for members of the class Peribacteria in the recently recognized Peregrinibacteria bacterial phylum.</title>
        <authorList>
            <person name="Anantharaman K."/>
            <person name="Brown C.T."/>
            <person name="Burstein D."/>
            <person name="Castelle C.J."/>
            <person name="Probst A.J."/>
            <person name="Thomas B.C."/>
            <person name="Williams K.H."/>
            <person name="Banfield J.F."/>
        </authorList>
    </citation>
    <scope>NUCLEOTIDE SEQUENCE [LARGE SCALE GENOMIC DNA]</scope>
    <source>
        <strain evidence="9">RIFOXYD1_FULL_PER-ii_59_16</strain>
    </source>
</reference>
<dbReference type="Proteomes" id="UP000069135">
    <property type="component" value="Chromosome"/>
</dbReference>
<evidence type="ECO:0000256" key="2">
    <source>
        <dbReference type="ARBA" id="ARBA00022723"/>
    </source>
</evidence>
<gene>
    <name evidence="9" type="ORF">PeribacterD1_0249</name>
</gene>
<feature type="domain" description="Coenzyme F420:L-glutamate ligase-like" evidence="8">
    <location>
        <begin position="39"/>
        <end position="260"/>
    </location>
</feature>
<evidence type="ECO:0000313" key="9">
    <source>
        <dbReference type="EMBL" id="ALM12948.1"/>
    </source>
</evidence>
<evidence type="ECO:0000256" key="4">
    <source>
        <dbReference type="ARBA" id="ARBA00022842"/>
    </source>
</evidence>
<evidence type="ECO:0000256" key="3">
    <source>
        <dbReference type="ARBA" id="ARBA00022741"/>
    </source>
</evidence>
<dbReference type="GO" id="GO:0046872">
    <property type="term" value="F:metal ion binding"/>
    <property type="evidence" value="ECO:0007669"/>
    <property type="project" value="UniProtKB-KW"/>
</dbReference>
<dbReference type="NCBIfam" id="TIGR01916">
    <property type="entry name" value="F420_cofE"/>
    <property type="match status" value="1"/>
</dbReference>